<dbReference type="InterPro" id="IPR036412">
    <property type="entry name" value="HAD-like_sf"/>
</dbReference>
<dbReference type="InterPro" id="IPR010033">
    <property type="entry name" value="HAD_SF_ppase_IIIC"/>
</dbReference>
<reference evidence="1 2" key="1">
    <citation type="submission" date="2024-02" db="EMBL/GenBank/DDBJ databases">
        <title>Genome and pathogenicity analysis of Helicobacter mastomyrinus isolated from mice.</title>
        <authorList>
            <person name="Zhu L."/>
        </authorList>
    </citation>
    <scope>NUCLEOTIDE SEQUENCE [LARGE SCALE GENOMIC DNA]</scope>
    <source>
        <strain evidence="1 2">Hm-17</strain>
    </source>
</reference>
<accession>A0ABZ3F4D6</accession>
<dbReference type="EMBL" id="CP145316">
    <property type="protein sequence ID" value="XAM18044.1"/>
    <property type="molecule type" value="Genomic_DNA"/>
</dbReference>
<organism evidence="1 2">
    <name type="scientific">Helicobacter mastomyrinus</name>
    <dbReference type="NCBI Taxonomy" id="287948"/>
    <lineage>
        <taxon>Bacteria</taxon>
        <taxon>Pseudomonadati</taxon>
        <taxon>Campylobacterota</taxon>
        <taxon>Epsilonproteobacteria</taxon>
        <taxon>Campylobacterales</taxon>
        <taxon>Helicobacteraceae</taxon>
        <taxon>Helicobacter</taxon>
    </lineage>
</organism>
<evidence type="ECO:0000313" key="2">
    <source>
        <dbReference type="Proteomes" id="UP001434737"/>
    </source>
</evidence>
<dbReference type="SUPFAM" id="SSF56784">
    <property type="entry name" value="HAD-like"/>
    <property type="match status" value="1"/>
</dbReference>
<dbReference type="InterPro" id="IPR023214">
    <property type="entry name" value="HAD_sf"/>
</dbReference>
<name>A0ABZ3F4D6_9HELI</name>
<dbReference type="RefSeq" id="WP_343353552.1">
    <property type="nucleotide sequence ID" value="NZ_CP145316.1"/>
</dbReference>
<proteinExistence type="predicted"/>
<keyword evidence="2" id="KW-1185">Reference proteome</keyword>
<sequence>MQMTQYDIFSMELKRTALLSLAKHIPLEILQSIHINIHRNHAFEPIQSVIAPFLHYAGLKAPFHYSDYDDSLSFSSLASQSHNADLEIIYIDKTRYNLDNVAFMQFLKERSLALRTLTKAPIMIALLDDSTFVTLLESQYAHDIQSLQNQHIFCFSLYALYTQREQFITLESHHLIDEAKESISGTRLSNYGSLAIAQILGLKLIPALTLPTLKAIVCDLDNTLYGGILGEDGINSLQFTPSHIALQKQLLEYKKQGFLLALCSKNESQDAMNLFATRKDFPLSWNDFDNTQVNWKPKYENLLNIAQSFNIGVDSLLFIDDNIAEIESIKHIGAKYIHALSPQNVLWKLFLFPQMTKLHTNKEDSLRANA</sequence>
<protein>
    <submittedName>
        <fullName evidence="1">HAD-IIIC family phosphatase</fullName>
    </submittedName>
</protein>
<evidence type="ECO:0000313" key="1">
    <source>
        <dbReference type="EMBL" id="XAM18044.1"/>
    </source>
</evidence>
<gene>
    <name evidence="1" type="ORF">V3I05_10220</name>
</gene>
<dbReference type="InterPro" id="IPR010037">
    <property type="entry name" value="FkbH_domain"/>
</dbReference>
<dbReference type="Proteomes" id="UP001434737">
    <property type="component" value="Chromosome"/>
</dbReference>
<dbReference type="NCBIfam" id="TIGR01681">
    <property type="entry name" value="HAD-SF-IIIC"/>
    <property type="match status" value="1"/>
</dbReference>
<dbReference type="Gene3D" id="3.40.50.1000">
    <property type="entry name" value="HAD superfamily/HAD-like"/>
    <property type="match status" value="1"/>
</dbReference>
<dbReference type="NCBIfam" id="TIGR01686">
    <property type="entry name" value="FkbH"/>
    <property type="match status" value="1"/>
</dbReference>